<dbReference type="GO" id="GO:0004848">
    <property type="term" value="F:ureidoglycolate hydrolase activity"/>
    <property type="evidence" value="ECO:0007669"/>
    <property type="project" value="InterPro"/>
</dbReference>
<dbReference type="InterPro" id="IPR007247">
    <property type="entry name" value="Ureidogly_lyase"/>
</dbReference>
<dbReference type="PANTHER" id="PTHR21221">
    <property type="entry name" value="UREIDOGLYCOLATE HYDROLASE"/>
    <property type="match status" value="1"/>
</dbReference>
<sequence>MTSTRNTVLPPDTLLVISALPLTREAFAPYGDVVAPPDAAGSAANQGTAERHDFLGQVVNLRSPGHGLGNELVNPPAVPNLCIFRVTPTPVLPFPIRLLERHRYSNQLFIPMTPPTNGSRAYLVIVATSDSSQTRPDLSTLKAFIASSTQAINYGPGVWHHPMVGLERPTDFVCLVHERRGNMVLEDEDTEEVFFDRIVEVAVEGFAGVLV</sequence>
<name>A0A4P9WF78_9FUNG</name>
<keyword evidence="2" id="KW-0659">Purine metabolism</keyword>
<dbReference type="Proteomes" id="UP000269721">
    <property type="component" value="Unassembled WGS sequence"/>
</dbReference>
<evidence type="ECO:0000313" key="5">
    <source>
        <dbReference type="EMBL" id="RKO89958.1"/>
    </source>
</evidence>
<comment type="catalytic activity">
    <reaction evidence="4">
        <text>(S)-ureidoglycolate = urea + glyoxylate</text>
        <dbReference type="Rhea" id="RHEA:11304"/>
        <dbReference type="ChEBI" id="CHEBI:16199"/>
        <dbReference type="ChEBI" id="CHEBI:36655"/>
        <dbReference type="ChEBI" id="CHEBI:57296"/>
        <dbReference type="EC" id="4.3.2.3"/>
    </reaction>
</comment>
<organism evidence="5 6">
    <name type="scientific">Blyttiomyces helicus</name>
    <dbReference type="NCBI Taxonomy" id="388810"/>
    <lineage>
        <taxon>Eukaryota</taxon>
        <taxon>Fungi</taxon>
        <taxon>Fungi incertae sedis</taxon>
        <taxon>Chytridiomycota</taxon>
        <taxon>Chytridiomycota incertae sedis</taxon>
        <taxon>Chytridiomycetes</taxon>
        <taxon>Chytridiomycetes incertae sedis</taxon>
        <taxon>Blyttiomyces</taxon>
    </lineage>
</organism>
<dbReference type="GO" id="GO:0006144">
    <property type="term" value="P:purine nucleobase metabolic process"/>
    <property type="evidence" value="ECO:0007669"/>
    <property type="project" value="UniProtKB-KW"/>
</dbReference>
<evidence type="ECO:0000256" key="1">
    <source>
        <dbReference type="ARBA" id="ARBA00011738"/>
    </source>
</evidence>
<keyword evidence="5" id="KW-0378">Hydrolase</keyword>
<dbReference type="GO" id="GO:0050385">
    <property type="term" value="F:ureidoglycolate lyase activity"/>
    <property type="evidence" value="ECO:0007669"/>
    <property type="project" value="UniProtKB-EC"/>
</dbReference>
<dbReference type="InterPro" id="IPR024060">
    <property type="entry name" value="Ureidoglycolate_lyase_dom_sf"/>
</dbReference>
<dbReference type="PANTHER" id="PTHR21221:SF1">
    <property type="entry name" value="UREIDOGLYCOLATE LYASE"/>
    <property type="match status" value="1"/>
</dbReference>
<proteinExistence type="predicted"/>
<dbReference type="Pfam" id="PF04115">
    <property type="entry name" value="Ureidogly_lyase"/>
    <property type="match status" value="1"/>
</dbReference>
<comment type="subunit">
    <text evidence="1">Homodimer.</text>
</comment>
<reference evidence="6" key="1">
    <citation type="journal article" date="2018" name="Nat. Microbiol.">
        <title>Leveraging single-cell genomics to expand the fungal tree of life.</title>
        <authorList>
            <person name="Ahrendt S.R."/>
            <person name="Quandt C.A."/>
            <person name="Ciobanu D."/>
            <person name="Clum A."/>
            <person name="Salamov A."/>
            <person name="Andreopoulos B."/>
            <person name="Cheng J.F."/>
            <person name="Woyke T."/>
            <person name="Pelin A."/>
            <person name="Henrissat B."/>
            <person name="Reynolds N.K."/>
            <person name="Benny G.L."/>
            <person name="Smith M.E."/>
            <person name="James T.Y."/>
            <person name="Grigoriev I.V."/>
        </authorList>
    </citation>
    <scope>NUCLEOTIDE SEQUENCE [LARGE SCALE GENOMIC DNA]</scope>
</reference>
<gene>
    <name evidence="5" type="ORF">BDK51DRAFT_46851</name>
</gene>
<dbReference type="AlphaFoldDB" id="A0A4P9WF78"/>
<protein>
    <submittedName>
        <fullName evidence="5">Ureidoglycolate hydrolase</fullName>
    </submittedName>
</protein>
<evidence type="ECO:0000313" key="6">
    <source>
        <dbReference type="Proteomes" id="UP000269721"/>
    </source>
</evidence>
<dbReference type="GO" id="GO:0000256">
    <property type="term" value="P:allantoin catabolic process"/>
    <property type="evidence" value="ECO:0007669"/>
    <property type="project" value="InterPro"/>
</dbReference>
<keyword evidence="3" id="KW-0456">Lyase</keyword>
<accession>A0A4P9WF78</accession>
<dbReference type="SUPFAM" id="SSF51182">
    <property type="entry name" value="RmlC-like cupins"/>
    <property type="match status" value="1"/>
</dbReference>
<evidence type="ECO:0000256" key="2">
    <source>
        <dbReference type="ARBA" id="ARBA00022631"/>
    </source>
</evidence>
<dbReference type="OrthoDB" id="10266039at2759"/>
<dbReference type="InterPro" id="IPR011051">
    <property type="entry name" value="RmlC_Cupin_sf"/>
</dbReference>
<evidence type="ECO:0000256" key="3">
    <source>
        <dbReference type="ARBA" id="ARBA00023239"/>
    </source>
</evidence>
<dbReference type="InterPro" id="IPR047233">
    <property type="entry name" value="UAH_cupin"/>
</dbReference>
<dbReference type="EMBL" id="KZ995799">
    <property type="protein sequence ID" value="RKO89958.1"/>
    <property type="molecule type" value="Genomic_DNA"/>
</dbReference>
<dbReference type="Gene3D" id="2.60.120.480">
    <property type="entry name" value="Ureidoglycolate hydrolase"/>
    <property type="match status" value="1"/>
</dbReference>
<evidence type="ECO:0000256" key="4">
    <source>
        <dbReference type="ARBA" id="ARBA00047684"/>
    </source>
</evidence>
<keyword evidence="6" id="KW-1185">Reference proteome</keyword>
<dbReference type="PIRSF" id="PIRSF017306">
    <property type="entry name" value="Ureidogly_hydro"/>
    <property type="match status" value="1"/>
</dbReference>
<dbReference type="CDD" id="cd20298">
    <property type="entry name" value="cupin_UAH"/>
    <property type="match status" value="1"/>
</dbReference>